<dbReference type="AlphaFoldDB" id="A0A5C8NIS7"/>
<dbReference type="PANTHER" id="PTHR37304:SF1">
    <property type="entry name" value="MEMBRANE PROTEIN"/>
    <property type="match status" value="1"/>
</dbReference>
<dbReference type="Pfam" id="PF04070">
    <property type="entry name" value="DUF378"/>
    <property type="match status" value="1"/>
</dbReference>
<dbReference type="Proteomes" id="UP000321574">
    <property type="component" value="Unassembled WGS sequence"/>
</dbReference>
<evidence type="ECO:0000313" key="2">
    <source>
        <dbReference type="EMBL" id="TXL61764.1"/>
    </source>
</evidence>
<comment type="caution">
    <text evidence="2">The sequence shown here is derived from an EMBL/GenBank/DDBJ whole genome shotgun (WGS) entry which is preliminary data.</text>
</comment>
<organism evidence="2 3">
    <name type="scientific">Cerasibacillus terrae</name>
    <dbReference type="NCBI Taxonomy" id="2498845"/>
    <lineage>
        <taxon>Bacteria</taxon>
        <taxon>Bacillati</taxon>
        <taxon>Bacillota</taxon>
        <taxon>Bacilli</taxon>
        <taxon>Bacillales</taxon>
        <taxon>Bacillaceae</taxon>
        <taxon>Cerasibacillus</taxon>
    </lineage>
</organism>
<feature type="transmembrane region" description="Helical" evidence="1">
    <location>
        <begin position="7"/>
        <end position="34"/>
    </location>
</feature>
<keyword evidence="1" id="KW-0472">Membrane</keyword>
<evidence type="ECO:0000313" key="3">
    <source>
        <dbReference type="Proteomes" id="UP000321574"/>
    </source>
</evidence>
<proteinExistence type="predicted"/>
<keyword evidence="3" id="KW-1185">Reference proteome</keyword>
<reference evidence="2 3" key="1">
    <citation type="submission" date="2019-06" db="EMBL/GenBank/DDBJ databases">
        <title>Cerasibacillus sp. nov., isolated from maize field.</title>
        <authorList>
            <person name="Lin S.-Y."/>
            <person name="Tsai C.-F."/>
            <person name="Young C.-C."/>
        </authorList>
    </citation>
    <scope>NUCLEOTIDE SEQUENCE [LARGE SCALE GENOMIC DNA]</scope>
    <source>
        <strain evidence="2 3">CC-CFT480</strain>
    </source>
</reference>
<dbReference type="PANTHER" id="PTHR37304">
    <property type="entry name" value="MEMBRANE PROTEIN-RELATED"/>
    <property type="match status" value="1"/>
</dbReference>
<keyword evidence="1" id="KW-0812">Transmembrane</keyword>
<dbReference type="InterPro" id="IPR007211">
    <property type="entry name" value="DUF378"/>
</dbReference>
<keyword evidence="1" id="KW-1133">Transmembrane helix</keyword>
<protein>
    <submittedName>
        <fullName evidence="2">DUF378 domain-containing protein</fullName>
    </submittedName>
</protein>
<evidence type="ECO:0000256" key="1">
    <source>
        <dbReference type="SAM" id="Phobius"/>
    </source>
</evidence>
<gene>
    <name evidence="2" type="ORF">FHP05_12855</name>
</gene>
<dbReference type="EMBL" id="VDUW01000010">
    <property type="protein sequence ID" value="TXL61764.1"/>
    <property type="molecule type" value="Genomic_DNA"/>
</dbReference>
<dbReference type="RefSeq" id="WP_147668882.1">
    <property type="nucleotide sequence ID" value="NZ_VDUW01000010.1"/>
</dbReference>
<name>A0A5C8NIS7_9BACI</name>
<dbReference type="OrthoDB" id="9812136at2"/>
<sequence>MTAFQRIALILVIIGALNWGLIGFFNFDFIAGAFGGQDTALARILYGIVGLSGLVVIPLLFERANNVTDDDYLDANHTLKYGTEFSEDKSLTGENTVENNREDI</sequence>
<accession>A0A5C8NIS7</accession>
<feature type="transmembrane region" description="Helical" evidence="1">
    <location>
        <begin position="40"/>
        <end position="61"/>
    </location>
</feature>